<feature type="compositionally biased region" description="Low complexity" evidence="9">
    <location>
        <begin position="463"/>
        <end position="476"/>
    </location>
</feature>
<dbReference type="GO" id="GO:0005669">
    <property type="term" value="C:transcription factor TFIID complex"/>
    <property type="evidence" value="ECO:0007669"/>
    <property type="project" value="InterPro"/>
</dbReference>
<keyword evidence="6" id="KW-0539">Nucleus</keyword>
<proteinExistence type="inferred from homology"/>
<evidence type="ECO:0000256" key="5">
    <source>
        <dbReference type="ARBA" id="ARBA00023163"/>
    </source>
</evidence>
<feature type="compositionally biased region" description="Polar residues" evidence="9">
    <location>
        <begin position="38"/>
        <end position="98"/>
    </location>
</feature>
<dbReference type="Pfam" id="PF05236">
    <property type="entry name" value="TAF4"/>
    <property type="match status" value="1"/>
</dbReference>
<feature type="compositionally biased region" description="Low complexity" evidence="9">
    <location>
        <begin position="110"/>
        <end position="125"/>
    </location>
</feature>
<organism evidence="11 12">
    <name type="scientific">Ramalina farinacea</name>
    <dbReference type="NCBI Taxonomy" id="258253"/>
    <lineage>
        <taxon>Eukaryota</taxon>
        <taxon>Fungi</taxon>
        <taxon>Dikarya</taxon>
        <taxon>Ascomycota</taxon>
        <taxon>Pezizomycotina</taxon>
        <taxon>Lecanoromycetes</taxon>
        <taxon>OSLEUM clade</taxon>
        <taxon>Lecanoromycetidae</taxon>
        <taxon>Lecanorales</taxon>
        <taxon>Lecanorineae</taxon>
        <taxon>Ramalinaceae</taxon>
        <taxon>Ramalina</taxon>
    </lineage>
</organism>
<feature type="compositionally biased region" description="Gly residues" evidence="9">
    <location>
        <begin position="556"/>
        <end position="582"/>
    </location>
</feature>
<dbReference type="Proteomes" id="UP001161017">
    <property type="component" value="Unassembled WGS sequence"/>
</dbReference>
<feature type="compositionally biased region" description="Basic and acidic residues" evidence="9">
    <location>
        <begin position="584"/>
        <end position="600"/>
    </location>
</feature>
<gene>
    <name evidence="11" type="ORF">OHK93_006907</name>
</gene>
<feature type="region of interest" description="Disordered" evidence="9">
    <location>
        <begin position="1"/>
        <end position="150"/>
    </location>
</feature>
<evidence type="ECO:0000256" key="6">
    <source>
        <dbReference type="ARBA" id="ARBA00023242"/>
    </source>
</evidence>
<comment type="similarity">
    <text evidence="2">Belongs to the TAF4 family.</text>
</comment>
<feature type="region of interest" description="Disordered" evidence="9">
    <location>
        <begin position="216"/>
        <end position="236"/>
    </location>
</feature>
<evidence type="ECO:0000256" key="4">
    <source>
        <dbReference type="ARBA" id="ARBA00023015"/>
    </source>
</evidence>
<evidence type="ECO:0000259" key="10">
    <source>
        <dbReference type="Pfam" id="PF05236"/>
    </source>
</evidence>
<dbReference type="InterPro" id="IPR007900">
    <property type="entry name" value="TAF4_C"/>
</dbReference>
<comment type="function">
    <text evidence="7">Functions as a component of the DNA-binding general transcription factor complex TFIID. Binding of TFIID to a promoter (with or without TATA element) is the initial step in pre-initiation complex (PIC) formation. TFIID plays a key role in the regulation of gene expression by RNA polymerase II through different activities such as transcription activator interaction, core promoter recognition and selectivity, TFIIA and TFIIB interaction, chromatin modification (histone acetylation by TAF1), facilitation of DNA opening and initiation of transcription.</text>
</comment>
<evidence type="ECO:0000256" key="7">
    <source>
        <dbReference type="ARBA" id="ARBA00025346"/>
    </source>
</evidence>
<sequence>MAQQTSQYPPRAFSPHQAAAGSPQSPYPNGPQMKRQRLSPNGQSPYNSPNMANLSLPSQIFSAPYHGNQTNGTSASQHYNSMNHGYTNTATPARTVNPTYKPLPTPNPIASQQPAPQTPSAAATANAGPSVPNAMGPPGRPDNRPTDLNELGDVLFGAGVDLREEEAALLRSRESNTQKQHPNLNFVDQLREASGGDPNAKYPFSRDNFYTNNVPGDRASFYGGGTFNQPGQPEQSAEEIAKAKREHEARVAAEIKQYHLNRPFLQAGNLHKRLSENADNLHVQIPVKETEILRPSQPIMKPQEIKVVGPDENPVMKVVKGEPLLLLKNSLVDILSLISLASEERVRNLVEDAAVLARGRRTGSTGLVPQDLVDLAEKDVNGEAAATLPTPSNSATSPKDNPLKRSYSEMNPPSPPLTPISNPSQPQAKPPPNTIALTLQRLDRADRLIEDARLAKRRKRLESASQSSRADSLSLDPANNEVAPALMADLPKKSALKNQKKIPTSDTQAFANANKTVNMAMAGIGKKLSWMTGGKAEGPSNPFKANSAANGKKEGGGGGDGKGRAGGSGVGGASSKNGGGGAQAKKERAERRYGEFREDGAQGSGIQLRDLIGVLERERKDERALQVAYGLLNKR</sequence>
<evidence type="ECO:0000313" key="12">
    <source>
        <dbReference type="Proteomes" id="UP001161017"/>
    </source>
</evidence>
<evidence type="ECO:0000256" key="3">
    <source>
        <dbReference type="ARBA" id="ARBA00017306"/>
    </source>
</evidence>
<feature type="region of interest" description="Disordered" evidence="9">
    <location>
        <begin position="458"/>
        <end position="477"/>
    </location>
</feature>
<evidence type="ECO:0000256" key="9">
    <source>
        <dbReference type="SAM" id="MobiDB-lite"/>
    </source>
</evidence>
<evidence type="ECO:0000256" key="8">
    <source>
        <dbReference type="ARBA" id="ARBA00031747"/>
    </source>
</evidence>
<keyword evidence="4" id="KW-0805">Transcription regulation</keyword>
<protein>
    <recommendedName>
        <fullName evidence="3">Transcription initiation factor TFIID subunit 4</fullName>
    </recommendedName>
    <alternativeName>
        <fullName evidence="8">TBP-associated factor 4</fullName>
    </alternativeName>
</protein>
<name>A0AA43TX52_9LECA</name>
<evidence type="ECO:0000256" key="1">
    <source>
        <dbReference type="ARBA" id="ARBA00004123"/>
    </source>
</evidence>
<keyword evidence="12" id="KW-1185">Reference proteome</keyword>
<accession>A0AA43TX52</accession>
<feature type="region of interest" description="Disordered" evidence="9">
    <location>
        <begin position="533"/>
        <end position="601"/>
    </location>
</feature>
<feature type="region of interest" description="Disordered" evidence="9">
    <location>
        <begin position="384"/>
        <end position="433"/>
    </location>
</feature>
<evidence type="ECO:0000256" key="2">
    <source>
        <dbReference type="ARBA" id="ARBA00006178"/>
    </source>
</evidence>
<feature type="compositionally biased region" description="Polar residues" evidence="9">
    <location>
        <begin position="389"/>
        <end position="399"/>
    </location>
</feature>
<dbReference type="EMBL" id="JAPUFD010000006">
    <property type="protein sequence ID" value="MDI1487637.1"/>
    <property type="molecule type" value="Genomic_DNA"/>
</dbReference>
<feature type="domain" description="Transcription initiation factor TFIID component TAF4 C-terminal" evidence="10">
    <location>
        <begin position="329"/>
        <end position="623"/>
    </location>
</feature>
<comment type="caution">
    <text evidence="11">The sequence shown here is derived from an EMBL/GenBank/DDBJ whole genome shotgun (WGS) entry which is preliminary data.</text>
</comment>
<dbReference type="GO" id="GO:0006352">
    <property type="term" value="P:DNA-templated transcription initiation"/>
    <property type="evidence" value="ECO:0007669"/>
    <property type="project" value="InterPro"/>
</dbReference>
<evidence type="ECO:0000313" key="11">
    <source>
        <dbReference type="EMBL" id="MDI1487637.1"/>
    </source>
</evidence>
<keyword evidence="5" id="KW-0804">Transcription</keyword>
<dbReference type="AlphaFoldDB" id="A0AA43TX52"/>
<comment type="subcellular location">
    <subcellularLocation>
        <location evidence="1">Nucleus</location>
    </subcellularLocation>
</comment>
<reference evidence="11" key="1">
    <citation type="journal article" date="2023" name="Genome Biol. Evol.">
        <title>First Whole Genome Sequence and Flow Cytometry Genome Size Data for the Lichen-Forming Fungus Ramalina farinacea (Ascomycota).</title>
        <authorList>
            <person name="Llewellyn T."/>
            <person name="Mian S."/>
            <person name="Hill R."/>
            <person name="Leitch I.J."/>
            <person name="Gaya E."/>
        </authorList>
    </citation>
    <scope>NUCLEOTIDE SEQUENCE</scope>
    <source>
        <strain evidence="11">LIQ254RAFAR</strain>
    </source>
</reference>